<dbReference type="FunFam" id="3.40.47.10:FF:000019">
    <property type="entry name" value="Polyketide synthase type I"/>
    <property type="match status" value="1"/>
</dbReference>
<dbReference type="Pfam" id="PF02801">
    <property type="entry name" value="Ketoacyl-synt_C"/>
    <property type="match status" value="1"/>
</dbReference>
<dbReference type="CDD" id="cd00833">
    <property type="entry name" value="PKS"/>
    <property type="match status" value="1"/>
</dbReference>
<dbReference type="GO" id="GO:0005886">
    <property type="term" value="C:plasma membrane"/>
    <property type="evidence" value="ECO:0007669"/>
    <property type="project" value="TreeGrafter"/>
</dbReference>
<dbReference type="EMBL" id="FMHW01000002">
    <property type="protein sequence ID" value="SCL23212.1"/>
    <property type="molecule type" value="Genomic_DNA"/>
</dbReference>
<dbReference type="Gene3D" id="3.30.70.3290">
    <property type="match status" value="1"/>
</dbReference>
<dbReference type="RefSeq" id="WP_091640817.1">
    <property type="nucleotide sequence ID" value="NZ_FMHW01000002.1"/>
</dbReference>
<evidence type="ECO:0000256" key="3">
    <source>
        <dbReference type="ARBA" id="ARBA00022679"/>
    </source>
</evidence>
<dbReference type="InterPro" id="IPR016039">
    <property type="entry name" value="Thiolase-like"/>
</dbReference>
<dbReference type="Gene3D" id="3.40.366.10">
    <property type="entry name" value="Malonyl-Coenzyme A Acyl Carrier Protein, domain 2"/>
    <property type="match status" value="1"/>
</dbReference>
<dbReference type="Gene3D" id="3.40.47.10">
    <property type="match status" value="1"/>
</dbReference>
<keyword evidence="3 6" id="KW-0808">Transferase</keyword>
<evidence type="ECO:0000259" key="5">
    <source>
        <dbReference type="PROSITE" id="PS52004"/>
    </source>
</evidence>
<dbReference type="Pfam" id="PF00109">
    <property type="entry name" value="ketoacyl-synt"/>
    <property type="match status" value="1"/>
</dbReference>
<dbReference type="GO" id="GO:0005737">
    <property type="term" value="C:cytoplasm"/>
    <property type="evidence" value="ECO:0007669"/>
    <property type="project" value="TreeGrafter"/>
</dbReference>
<dbReference type="InterPro" id="IPR016035">
    <property type="entry name" value="Acyl_Trfase/lysoPLipase"/>
</dbReference>
<keyword evidence="2" id="KW-0597">Phosphoprotein</keyword>
<keyword evidence="1" id="KW-0596">Phosphopantetheine</keyword>
<dbReference type="PROSITE" id="PS52004">
    <property type="entry name" value="KS3_2"/>
    <property type="match status" value="1"/>
</dbReference>
<dbReference type="InterPro" id="IPR001227">
    <property type="entry name" value="Ac_transferase_dom_sf"/>
</dbReference>
<dbReference type="AlphaFoldDB" id="A0A1C6S181"/>
<dbReference type="PANTHER" id="PTHR43775:SF37">
    <property type="entry name" value="SI:DKEY-61P9.11"/>
    <property type="match status" value="1"/>
</dbReference>
<feature type="domain" description="Ketosynthase family 3 (KS3)" evidence="5">
    <location>
        <begin position="36"/>
        <end position="457"/>
    </location>
</feature>
<dbReference type="SUPFAM" id="SSF52151">
    <property type="entry name" value="FabD/lysophospholipase-like"/>
    <property type="match status" value="1"/>
</dbReference>
<dbReference type="Pfam" id="PF00698">
    <property type="entry name" value="Acyl_transf_1"/>
    <property type="match status" value="1"/>
</dbReference>
<proteinExistence type="predicted"/>
<dbReference type="InterPro" id="IPR014031">
    <property type="entry name" value="Ketoacyl_synth_C"/>
</dbReference>
<dbReference type="SUPFAM" id="SSF53901">
    <property type="entry name" value="Thiolase-like"/>
    <property type="match status" value="1"/>
</dbReference>
<keyword evidence="7" id="KW-1185">Reference proteome</keyword>
<evidence type="ECO:0000313" key="7">
    <source>
        <dbReference type="Proteomes" id="UP000198959"/>
    </source>
</evidence>
<dbReference type="InterPro" id="IPR050091">
    <property type="entry name" value="PKS_NRPS_Biosynth_Enz"/>
</dbReference>
<evidence type="ECO:0000256" key="1">
    <source>
        <dbReference type="ARBA" id="ARBA00022450"/>
    </source>
</evidence>
<dbReference type="InterPro" id="IPR014043">
    <property type="entry name" value="Acyl_transferase_dom"/>
</dbReference>
<dbReference type="Pfam" id="PF16197">
    <property type="entry name" value="KAsynt_C_assoc"/>
    <property type="match status" value="1"/>
</dbReference>
<dbReference type="GO" id="GO:0071770">
    <property type="term" value="P:DIM/DIP cell wall layer assembly"/>
    <property type="evidence" value="ECO:0007669"/>
    <property type="project" value="TreeGrafter"/>
</dbReference>
<evidence type="ECO:0000256" key="4">
    <source>
        <dbReference type="ARBA" id="ARBA00023315"/>
    </source>
</evidence>
<dbReference type="SUPFAM" id="SSF55048">
    <property type="entry name" value="Probable ACP-binding domain of malonyl-CoA ACP transacylase"/>
    <property type="match status" value="1"/>
</dbReference>
<dbReference type="InterPro" id="IPR032821">
    <property type="entry name" value="PKS_assoc"/>
</dbReference>
<dbReference type="OrthoDB" id="3406074at2"/>
<dbReference type="GO" id="GO:0006633">
    <property type="term" value="P:fatty acid biosynthetic process"/>
    <property type="evidence" value="ECO:0007669"/>
    <property type="project" value="TreeGrafter"/>
</dbReference>
<accession>A0A1C6S181</accession>
<reference evidence="7" key="1">
    <citation type="submission" date="2016-06" db="EMBL/GenBank/DDBJ databases">
        <authorList>
            <person name="Varghese N."/>
            <person name="Submissions Spin"/>
        </authorList>
    </citation>
    <scope>NUCLEOTIDE SEQUENCE [LARGE SCALE GENOMIC DNA]</scope>
    <source>
        <strain evidence="7">DSM 43817</strain>
    </source>
</reference>
<dbReference type="FunFam" id="3.40.366.10:FF:000002">
    <property type="entry name" value="Probable polyketide synthase 2"/>
    <property type="match status" value="1"/>
</dbReference>
<dbReference type="InterPro" id="IPR020841">
    <property type="entry name" value="PKS_Beta-ketoAc_synthase_dom"/>
</dbReference>
<evidence type="ECO:0000313" key="6">
    <source>
        <dbReference type="EMBL" id="SCL23212.1"/>
    </source>
</evidence>
<keyword evidence="4" id="KW-0012">Acyltransferase</keyword>
<protein>
    <submittedName>
        <fullName evidence="6">Acyl transferase domain-containing protein</fullName>
    </submittedName>
</protein>
<dbReference type="PANTHER" id="PTHR43775">
    <property type="entry name" value="FATTY ACID SYNTHASE"/>
    <property type="match status" value="1"/>
</dbReference>
<evidence type="ECO:0000256" key="2">
    <source>
        <dbReference type="ARBA" id="ARBA00022553"/>
    </source>
</evidence>
<organism evidence="6 7">
    <name type="scientific">Micromonospora pallida</name>
    <dbReference type="NCBI Taxonomy" id="145854"/>
    <lineage>
        <taxon>Bacteria</taxon>
        <taxon>Bacillati</taxon>
        <taxon>Actinomycetota</taxon>
        <taxon>Actinomycetes</taxon>
        <taxon>Micromonosporales</taxon>
        <taxon>Micromonosporaceae</taxon>
        <taxon>Micromonospora</taxon>
    </lineage>
</organism>
<sequence>MSDTGATAATLSPLKRALVAIETLQARLDEIERARTEPIAIVGVGCRLPGGANSPDEFWTRLRDGVDLISEVPADRWDADAYHDPEQATPGTMSSRDGGFLDQVDRFDPGFFGLSLGEAASMDPQQRLLLEVAWEALEHAGQVPAKLAGTHTDVYVGISTWDYSLLLGGAPIRGLSGTAFSIAANRLSYVFDLHGASLAVDTACSSSLVAVHLACQSLRAGTARTALAGGVNVMLWPETTAAFSQVGMLSPDGRSRTFDASANGYVRGEGAGMVVLKRLSDARADGDRVLAVIRGSAVNQDGHSNGLTAPNSVAQEAVLRAALADARIAPHRVDYVEAHGTGTTLGDPIEVRALAAALGPGRDPDHPLLLGSVKTNTGHLEAAAGITGLIKVALGLHHGEIPPHLHLRELNPHVEWDKLPLRVTTTRTAWPSPAGKRVAGVSSFGFGGTNAHIVLGDAPTDPAPTAPADQRPLRLLTVSGRSEEALRDQARRYADRLAASPTPTLAGLCHTTNARRTHFAHRAAVPVADLTAARAALTALAAGDTPDGLYRAAVPTGTRRRLAFVFPGQGGQHIDMGRELYRTEPVFRRTIDRIAELFDVHHPWRLRDVMYPAEGGVRYPIDETEYAQPTLFAIQCALAETWRSWGVRPDAVMGHSLGEYAAAWVAGVFSLETGVRLIVERGRLTQTLPPTGMMAACSASAEDVAALLDGYAGQVAIAAINGPEHTVISGEKTAVQAVLERLEEDFVLTRPLRVSYASHSPLLEPILDEFEKAITGQDFGEPQIPFMSTYRATMLRSGVCHDPAYWRQQLREPVRFLEATRALAAEGYDTFLEMGPKDTLIEMGKRCLPRGTGRWLRSLDPETGNWQTLLDSAAGLHTHGVDFDWDAFEGAAHPPVDLPTYPFQRRRCWLDPEQIRAHRLTTEDQR</sequence>
<dbReference type="Proteomes" id="UP000198959">
    <property type="component" value="Unassembled WGS sequence"/>
</dbReference>
<dbReference type="InterPro" id="IPR014030">
    <property type="entry name" value="Ketoacyl_synth_N"/>
</dbReference>
<dbReference type="InterPro" id="IPR016036">
    <property type="entry name" value="Malonyl_transacylase_ACP-bd"/>
</dbReference>
<dbReference type="SMART" id="SM00827">
    <property type="entry name" value="PKS_AT"/>
    <property type="match status" value="1"/>
</dbReference>
<gene>
    <name evidence="6" type="ORF">GA0074692_1537</name>
</gene>
<name>A0A1C6S181_9ACTN</name>
<dbReference type="SMART" id="SM00825">
    <property type="entry name" value="PKS_KS"/>
    <property type="match status" value="1"/>
</dbReference>
<dbReference type="GO" id="GO:0004312">
    <property type="term" value="F:fatty acid synthase activity"/>
    <property type="evidence" value="ECO:0007669"/>
    <property type="project" value="TreeGrafter"/>
</dbReference>
<dbReference type="STRING" id="145854.GA0074692_1537"/>